<dbReference type="HOGENOM" id="CLU_069068_0_0_7"/>
<proteinExistence type="predicted"/>
<dbReference type="GO" id="GO:0003676">
    <property type="term" value="F:nucleic acid binding"/>
    <property type="evidence" value="ECO:0007669"/>
    <property type="project" value="InterPro"/>
</dbReference>
<dbReference type="Pfam" id="PF01844">
    <property type="entry name" value="HNH"/>
    <property type="match status" value="1"/>
</dbReference>
<dbReference type="GO" id="GO:0008270">
    <property type="term" value="F:zinc ion binding"/>
    <property type="evidence" value="ECO:0007669"/>
    <property type="project" value="InterPro"/>
</dbReference>
<reference evidence="2 3" key="1">
    <citation type="journal article" date="2009" name="Genome Res.">
        <title>Whole genome sequence of Desulfovibrio magneticus strain RS-1 revealed common gene clusters in magnetotactic bacteria.</title>
        <authorList>
            <person name="Nakazawa H."/>
            <person name="Arakaki A."/>
            <person name="Narita-Yamada S."/>
            <person name="Yashiro I."/>
            <person name="Jinno K."/>
            <person name="Aoki N."/>
            <person name="Tsuruyama A."/>
            <person name="Okamura Y."/>
            <person name="Tanikawa S."/>
            <person name="Fujita N."/>
            <person name="Takeyama H."/>
            <person name="Matsunaga T."/>
        </authorList>
    </citation>
    <scope>NUCLEOTIDE SEQUENCE [LARGE SCALE GENOMIC DNA]</scope>
    <source>
        <strain evidence="3">ATCC 700980 / DSM 13731 / RS-1</strain>
    </source>
</reference>
<accession>C4XM37</accession>
<evidence type="ECO:0000313" key="3">
    <source>
        <dbReference type="Proteomes" id="UP000009071"/>
    </source>
</evidence>
<gene>
    <name evidence="2" type="ordered locus">DMR_36740</name>
</gene>
<dbReference type="Gene3D" id="1.10.30.50">
    <property type="match status" value="1"/>
</dbReference>
<dbReference type="STRING" id="573370.DMR_36740"/>
<name>C4XM37_SOLM1</name>
<dbReference type="InterPro" id="IPR003615">
    <property type="entry name" value="HNH_nuc"/>
</dbReference>
<feature type="domain" description="HNH" evidence="1">
    <location>
        <begin position="180"/>
        <end position="235"/>
    </location>
</feature>
<dbReference type="eggNOG" id="COG3183">
    <property type="taxonomic scope" value="Bacteria"/>
</dbReference>
<dbReference type="GO" id="GO:0004519">
    <property type="term" value="F:endonuclease activity"/>
    <property type="evidence" value="ECO:0007669"/>
    <property type="project" value="InterPro"/>
</dbReference>
<keyword evidence="3" id="KW-1185">Reference proteome</keyword>
<dbReference type="CDD" id="cd00085">
    <property type="entry name" value="HNHc"/>
    <property type="match status" value="1"/>
</dbReference>
<evidence type="ECO:0000259" key="1">
    <source>
        <dbReference type="Pfam" id="PF01844"/>
    </source>
</evidence>
<sequence>MFLFIDLAEDMVMQNPPWTRDELILALDLYIKHRGSPPGKNSAAVLQLSNQLNEMGRNVECRDEDYRNTSGVYMKMMNFRSLDPLYTSTGKKGLTGIGSGDKKVWDEYNGNVMELREAANVIIKNIGVDRSIGQKNLQKYIAEAREGKVLTKIHVQRERSKSLIESKKKYVMNTCGVLECEVCGFSFHKFYGERGKNFAEVHHIKPLSYLDAEASTKIEDLAIVCSNCHRMIHSQLPWLAIQELKDLIAST</sequence>
<dbReference type="InterPro" id="IPR002711">
    <property type="entry name" value="HNH"/>
</dbReference>
<organism evidence="2 3">
    <name type="scientific">Solidesulfovibrio magneticus (strain ATCC 700980 / DSM 13731 / RS-1)</name>
    <name type="common">Desulfovibrio magneticus</name>
    <dbReference type="NCBI Taxonomy" id="573370"/>
    <lineage>
        <taxon>Bacteria</taxon>
        <taxon>Pseudomonadati</taxon>
        <taxon>Thermodesulfobacteriota</taxon>
        <taxon>Desulfovibrionia</taxon>
        <taxon>Desulfovibrionales</taxon>
        <taxon>Desulfovibrionaceae</taxon>
        <taxon>Solidesulfovibrio</taxon>
    </lineage>
</organism>
<protein>
    <recommendedName>
        <fullName evidence="1">HNH domain-containing protein</fullName>
    </recommendedName>
</protein>
<dbReference type="Proteomes" id="UP000009071">
    <property type="component" value="Chromosome"/>
</dbReference>
<dbReference type="EMBL" id="AP010904">
    <property type="protein sequence ID" value="BAH77165.1"/>
    <property type="molecule type" value="Genomic_DNA"/>
</dbReference>
<evidence type="ECO:0000313" key="2">
    <source>
        <dbReference type="EMBL" id="BAH77165.1"/>
    </source>
</evidence>
<dbReference type="AlphaFoldDB" id="C4XM37"/>
<dbReference type="KEGG" id="dma:DMR_36740"/>